<dbReference type="HOGENOM" id="CLU_1914075_0_0_7"/>
<proteinExistence type="predicted"/>
<dbReference type="KEGG" id="gsb:GSUB_08280"/>
<accession>A0A0B5FSJ2</accession>
<gene>
    <name evidence="3" type="ORF">GSUB_08280</name>
</gene>
<dbReference type="RefSeq" id="WP_040200204.1">
    <property type="nucleotide sequence ID" value="NZ_CP010311.1"/>
</dbReference>
<sequence>MSALDIVSLLQQDTGLQRSQIEQTVALLESGATVPFIARYRKEATGELDEVQIRLLRRKRVPIRSRLTLLLPLKNQVSGLKKGLISACVQLFAQTGSQRGRVRVGALGEIPDTPLPTSPRWGGEELELSVNQ</sequence>
<evidence type="ECO:0000259" key="2">
    <source>
        <dbReference type="Pfam" id="PF09371"/>
    </source>
</evidence>
<reference evidence="3 4" key="1">
    <citation type="journal article" date="2015" name="Genome Announc.">
        <title>Genomes of Geoalkalibacter ferrihydriticus Z-0531T and Geoalkalibacter subterraneus Red1T, Two Haloalkaliphilic Metal-Reducing Deltaproteobacteria.</title>
        <authorList>
            <person name="Badalamenti J.P."/>
            <person name="Krajmalnik-Brown R."/>
            <person name="Torres C.I."/>
            <person name="Bond D.R."/>
        </authorList>
    </citation>
    <scope>NUCLEOTIDE SEQUENCE [LARGE SCALE GENOMIC DNA]</scope>
    <source>
        <strain evidence="3 4">Red1</strain>
    </source>
</reference>
<evidence type="ECO:0000256" key="1">
    <source>
        <dbReference type="SAM" id="MobiDB-lite"/>
    </source>
</evidence>
<dbReference type="STRING" id="483547.GSUB_08280"/>
<dbReference type="InterPro" id="IPR023319">
    <property type="entry name" value="Tex-like_HTH_dom_sf"/>
</dbReference>
<keyword evidence="4" id="KW-1185">Reference proteome</keyword>
<evidence type="ECO:0000313" key="4">
    <source>
        <dbReference type="Proteomes" id="UP000035036"/>
    </source>
</evidence>
<dbReference type="OrthoDB" id="9804714at2"/>
<name>A0A0B5FSJ2_9BACT</name>
<dbReference type="Gene3D" id="1.10.10.650">
    <property type="entry name" value="RuvA domain 2-like"/>
    <property type="match status" value="1"/>
</dbReference>
<dbReference type="SUPFAM" id="SSF158832">
    <property type="entry name" value="Tex N-terminal region-like"/>
    <property type="match status" value="1"/>
</dbReference>
<feature type="region of interest" description="Disordered" evidence="1">
    <location>
        <begin position="113"/>
        <end position="132"/>
    </location>
</feature>
<dbReference type="AlphaFoldDB" id="A0A0B5FSJ2"/>
<feature type="domain" description="Tex-like protein N-terminal" evidence="2">
    <location>
        <begin position="5"/>
        <end position="59"/>
    </location>
</feature>
<dbReference type="Pfam" id="PF09371">
    <property type="entry name" value="Tex_N"/>
    <property type="match status" value="1"/>
</dbReference>
<organism evidence="3 4">
    <name type="scientific">Geoalkalibacter subterraneus</name>
    <dbReference type="NCBI Taxonomy" id="483547"/>
    <lineage>
        <taxon>Bacteria</taxon>
        <taxon>Pseudomonadati</taxon>
        <taxon>Thermodesulfobacteriota</taxon>
        <taxon>Desulfuromonadia</taxon>
        <taxon>Desulfuromonadales</taxon>
        <taxon>Geoalkalibacteraceae</taxon>
        <taxon>Geoalkalibacter</taxon>
    </lineage>
</organism>
<protein>
    <recommendedName>
        <fullName evidence="2">Tex-like protein N-terminal domain-containing protein</fullName>
    </recommendedName>
</protein>
<dbReference type="InterPro" id="IPR018974">
    <property type="entry name" value="Tex-like_N"/>
</dbReference>
<evidence type="ECO:0000313" key="3">
    <source>
        <dbReference type="EMBL" id="AJF06551.1"/>
    </source>
</evidence>
<dbReference type="Proteomes" id="UP000035036">
    <property type="component" value="Chromosome"/>
</dbReference>
<dbReference type="EMBL" id="CP010311">
    <property type="protein sequence ID" value="AJF06551.1"/>
    <property type="molecule type" value="Genomic_DNA"/>
</dbReference>